<proteinExistence type="predicted"/>
<keyword evidence="1" id="KW-0732">Signal</keyword>
<protein>
    <submittedName>
        <fullName evidence="2">Uncharacterized protein</fullName>
    </submittedName>
</protein>
<dbReference type="OrthoDB" id="884347at2"/>
<keyword evidence="3" id="KW-1185">Reference proteome</keyword>
<organism evidence="2 3">
    <name type="scientific">Hymenobacter fodinae</name>
    <dbReference type="NCBI Taxonomy" id="2510796"/>
    <lineage>
        <taxon>Bacteria</taxon>
        <taxon>Pseudomonadati</taxon>
        <taxon>Bacteroidota</taxon>
        <taxon>Cytophagia</taxon>
        <taxon>Cytophagales</taxon>
        <taxon>Hymenobacteraceae</taxon>
        <taxon>Hymenobacter</taxon>
    </lineage>
</organism>
<reference evidence="2 3" key="1">
    <citation type="submission" date="2019-04" db="EMBL/GenBank/DDBJ databases">
        <authorList>
            <person name="Feng G."/>
            <person name="Zhang J."/>
            <person name="Zhu H."/>
        </authorList>
    </citation>
    <scope>NUCLEOTIDE SEQUENCE [LARGE SCALE GENOMIC DNA]</scope>
    <source>
        <strain evidence="2 3">92R-1</strain>
    </source>
</reference>
<evidence type="ECO:0000256" key="1">
    <source>
        <dbReference type="SAM" id="SignalP"/>
    </source>
</evidence>
<feature type="signal peptide" evidence="1">
    <location>
        <begin position="1"/>
        <end position="19"/>
    </location>
</feature>
<sequence length="143" mass="16003">MKNVTLLLGLALASSAAYAQQSSSKYLMLVREGAEVDNNTSYPSLTVIEPDGTFKTEEFRLFGWTVPKKTVNASVSQAAVIDSSNLNQRRARYTRNMVYQAEIRKINELSSNGWVLINTLQEGPTVKYMFRKDFPAKDAAMVK</sequence>
<evidence type="ECO:0000313" key="2">
    <source>
        <dbReference type="EMBL" id="TGE10126.1"/>
    </source>
</evidence>
<evidence type="ECO:0000313" key="3">
    <source>
        <dbReference type="Proteomes" id="UP000298337"/>
    </source>
</evidence>
<dbReference type="EMBL" id="SRLA01000001">
    <property type="protein sequence ID" value="TGE10126.1"/>
    <property type="molecule type" value="Genomic_DNA"/>
</dbReference>
<name>A0A4Z0PBW1_9BACT</name>
<comment type="caution">
    <text evidence="2">The sequence shown here is derived from an EMBL/GenBank/DDBJ whole genome shotgun (WGS) entry which is preliminary data.</text>
</comment>
<accession>A0A4Z0PBW1</accession>
<dbReference type="AlphaFoldDB" id="A0A4Z0PBW1"/>
<dbReference type="Proteomes" id="UP000298337">
    <property type="component" value="Unassembled WGS sequence"/>
</dbReference>
<gene>
    <name evidence="2" type="ORF">EU556_04700</name>
</gene>
<feature type="chain" id="PRO_5021468302" evidence="1">
    <location>
        <begin position="20"/>
        <end position="143"/>
    </location>
</feature>
<dbReference type="RefSeq" id="WP_135431509.1">
    <property type="nucleotide sequence ID" value="NZ_SRLA01000001.1"/>
</dbReference>